<dbReference type="GO" id="GO:0042555">
    <property type="term" value="C:MCM complex"/>
    <property type="evidence" value="ECO:0007669"/>
    <property type="project" value="UniProtKB-UniRule"/>
</dbReference>
<dbReference type="Pfam" id="PF17207">
    <property type="entry name" value="MCM_OB"/>
    <property type="match status" value="1"/>
</dbReference>
<keyword evidence="4 10" id="KW-0547">Nucleotide-binding</keyword>
<keyword evidence="6 11" id="KW-0347">Helicase</keyword>
<dbReference type="GO" id="GO:1990518">
    <property type="term" value="F:single-stranded 3'-5' DNA helicase activity"/>
    <property type="evidence" value="ECO:0007669"/>
    <property type="project" value="TreeGrafter"/>
</dbReference>
<sequence>MDTQINVMDLFFNFLNTTNKYAAQVSTLINTNKRLFIVDLEDVNKHNSELYLEIVRNYYSNLDLLKNAFLKFISLQTTTSEWQLSFSKIYLNKLRDLKSIKLGTLTSFLGTVTRTSVVRPELIEGVFLCQLCNQKSNKILQQFKYTEPLYCLNKLCTNRKKWILKMDESVFSNWQKVTVQESSDEIPPGALPRTIDIILRDELVEGVKPGRSTIFTGTLIVVPEETFLMLPQNKTIPSSSGTKGYLNVKGVNQKFVFLCSNISEEEKKVESENINKILFGENEKLENENIQNLPEETKKFNSNFYSVEQGIRGVYERISETLFPNIFGHRSIKNAILLMFVGGVRKIKENVKLRGDINILLVGDPGTAKSQFLKQSSRIMDRSIYTSGKSSSAAGLTACVVKDEGEFTIEAGALMLSDNGFCCIDEFDKMNENDRVAIHEAMEQQTISISKAGVNATLNAKCSILAAANPINGRYDKRKTLKQNIHLSAPIMSRFDLYFVLIDDVDRDTDENIAEFILNNHLTREAKTFYENDEVKGYLNYCKNLEPKLNEESKKLLLDNYIALRQESFVNSQNYKITIRNLESMIRLSEAIAKLHCDLEIKPFYVAEAIRLIKSSVLEVKKDDLVLESKSVSKKLNYKDYERITNNLIYILKIKENLTKNDLVNEYLKSIEVNLLSEEDYCNEKWNVENTIEFLVEKEGVLFVEDDYVFIHPNFDI</sequence>
<dbReference type="Pfam" id="PF14551">
    <property type="entry name" value="MCM_N"/>
    <property type="match status" value="1"/>
</dbReference>
<dbReference type="GO" id="GO:0003697">
    <property type="term" value="F:single-stranded DNA binding"/>
    <property type="evidence" value="ECO:0007669"/>
    <property type="project" value="TreeGrafter"/>
</dbReference>
<evidence type="ECO:0000256" key="11">
    <source>
        <dbReference type="RuleBase" id="RU368064"/>
    </source>
</evidence>
<accession>A0A059F024</accession>
<dbReference type="Gene3D" id="3.40.50.300">
    <property type="entry name" value="P-loop containing nucleotide triphosphate hydrolases"/>
    <property type="match status" value="1"/>
</dbReference>
<dbReference type="Pfam" id="PF17855">
    <property type="entry name" value="MCM_lid"/>
    <property type="match status" value="1"/>
</dbReference>
<evidence type="ECO:0000256" key="5">
    <source>
        <dbReference type="ARBA" id="ARBA00022801"/>
    </source>
</evidence>
<keyword evidence="7 10" id="KW-0067">ATP-binding</keyword>
<protein>
    <recommendedName>
        <fullName evidence="11">DNA replication licensing factor MCM6</fullName>
        <ecNumber evidence="11">3.6.4.12</ecNumber>
    </recommendedName>
</protein>
<dbReference type="Gene3D" id="2.20.28.10">
    <property type="match status" value="1"/>
</dbReference>
<dbReference type="EMBL" id="KK365186">
    <property type="protein sequence ID" value="KCZ80349.1"/>
    <property type="molecule type" value="Genomic_DNA"/>
</dbReference>
<dbReference type="PRINTS" id="PR01657">
    <property type="entry name" value="MCMFAMILY"/>
</dbReference>
<dbReference type="InterPro" id="IPR001208">
    <property type="entry name" value="MCM_dom"/>
</dbReference>
<dbReference type="GO" id="GO:0000727">
    <property type="term" value="P:double-strand break repair via break-induced replication"/>
    <property type="evidence" value="ECO:0007669"/>
    <property type="project" value="TreeGrafter"/>
</dbReference>
<dbReference type="PROSITE" id="PS50051">
    <property type="entry name" value="MCM_2"/>
    <property type="match status" value="1"/>
</dbReference>
<evidence type="ECO:0000256" key="7">
    <source>
        <dbReference type="ARBA" id="ARBA00022840"/>
    </source>
</evidence>
<dbReference type="GO" id="GO:0005524">
    <property type="term" value="F:ATP binding"/>
    <property type="evidence" value="ECO:0007669"/>
    <property type="project" value="UniProtKB-UniRule"/>
</dbReference>
<dbReference type="InterPro" id="IPR027925">
    <property type="entry name" value="MCM_N"/>
</dbReference>
<dbReference type="SUPFAM" id="SSF50249">
    <property type="entry name" value="Nucleic acid-binding proteins"/>
    <property type="match status" value="1"/>
</dbReference>
<dbReference type="PANTHER" id="PTHR11630:SF43">
    <property type="entry name" value="DNA REPLICATION LICENSING FACTOR MCM6"/>
    <property type="match status" value="1"/>
</dbReference>
<dbReference type="SUPFAM" id="SSF52540">
    <property type="entry name" value="P-loop containing nucleoside triphosphate hydrolases"/>
    <property type="match status" value="1"/>
</dbReference>
<dbReference type="GO" id="GO:0006270">
    <property type="term" value="P:DNA replication initiation"/>
    <property type="evidence" value="ECO:0007669"/>
    <property type="project" value="UniProtKB-UniRule"/>
</dbReference>
<dbReference type="STRING" id="1288291.A0A059F024"/>
<dbReference type="InterPro" id="IPR027417">
    <property type="entry name" value="P-loop_NTPase"/>
</dbReference>
<evidence type="ECO:0000256" key="10">
    <source>
        <dbReference type="RuleBase" id="RU004070"/>
    </source>
</evidence>
<dbReference type="VEuPathDB" id="MicrosporidiaDB:H312_02256"/>
<dbReference type="InterPro" id="IPR031327">
    <property type="entry name" value="MCM"/>
</dbReference>
<evidence type="ECO:0000256" key="9">
    <source>
        <dbReference type="ARBA" id="ARBA00023242"/>
    </source>
</evidence>
<dbReference type="GO" id="GO:0006279">
    <property type="term" value="P:premeiotic DNA replication"/>
    <property type="evidence" value="ECO:0007669"/>
    <property type="project" value="UniProtKB-ARBA"/>
</dbReference>
<evidence type="ECO:0000256" key="6">
    <source>
        <dbReference type="ARBA" id="ARBA00022806"/>
    </source>
</evidence>
<dbReference type="GO" id="GO:0031261">
    <property type="term" value="C:DNA replication preinitiation complex"/>
    <property type="evidence" value="ECO:0007669"/>
    <property type="project" value="UniProtKB-ARBA"/>
</dbReference>
<evidence type="ECO:0000259" key="12">
    <source>
        <dbReference type="PROSITE" id="PS50051"/>
    </source>
</evidence>
<dbReference type="GO" id="GO:0005656">
    <property type="term" value="C:nuclear pre-replicative complex"/>
    <property type="evidence" value="ECO:0007669"/>
    <property type="project" value="UniProtKB-ARBA"/>
</dbReference>
<dbReference type="InterPro" id="IPR012340">
    <property type="entry name" value="NA-bd_OB-fold"/>
</dbReference>
<comment type="catalytic activity">
    <reaction evidence="11">
        <text>ATP + H2O = ADP + phosphate + H(+)</text>
        <dbReference type="Rhea" id="RHEA:13065"/>
        <dbReference type="ChEBI" id="CHEBI:15377"/>
        <dbReference type="ChEBI" id="CHEBI:15378"/>
        <dbReference type="ChEBI" id="CHEBI:30616"/>
        <dbReference type="ChEBI" id="CHEBI:43474"/>
        <dbReference type="ChEBI" id="CHEBI:456216"/>
        <dbReference type="EC" id="3.6.4.12"/>
    </reaction>
</comment>
<dbReference type="Gene3D" id="3.30.1640.10">
    <property type="entry name" value="mini-chromosome maintenance (MCM) complex, chain A, domain 1"/>
    <property type="match status" value="1"/>
</dbReference>
<keyword evidence="8 10" id="KW-0238">DNA-binding</keyword>
<dbReference type="PANTHER" id="PTHR11630">
    <property type="entry name" value="DNA REPLICATION LICENSING FACTOR MCM FAMILY MEMBER"/>
    <property type="match status" value="1"/>
</dbReference>
<dbReference type="InterPro" id="IPR041562">
    <property type="entry name" value="MCM_lid"/>
</dbReference>
<comment type="subunit">
    <text evidence="11">Component of the MCM2-7 complex.</text>
</comment>
<keyword evidence="14" id="KW-1185">Reference proteome</keyword>
<dbReference type="GO" id="GO:0016887">
    <property type="term" value="F:ATP hydrolysis activity"/>
    <property type="evidence" value="ECO:0007669"/>
    <property type="project" value="RHEA"/>
</dbReference>
<gene>
    <name evidence="13" type="ORF">H312_02256</name>
</gene>
<dbReference type="FunFam" id="3.40.50.300:FF:002469">
    <property type="entry name" value="Cell division control protein 21"/>
    <property type="match status" value="1"/>
</dbReference>
<dbReference type="HOGENOM" id="CLU_000995_3_2_1"/>
<dbReference type="SMART" id="SM00350">
    <property type="entry name" value="MCM"/>
    <property type="match status" value="1"/>
</dbReference>
<evidence type="ECO:0000313" key="13">
    <source>
        <dbReference type="EMBL" id="KCZ80349.1"/>
    </source>
</evidence>
<dbReference type="Pfam" id="PF00493">
    <property type="entry name" value="MCM"/>
    <property type="match status" value="1"/>
</dbReference>
<dbReference type="Gene3D" id="2.40.50.140">
    <property type="entry name" value="Nucleic acid-binding proteins"/>
    <property type="match status" value="1"/>
</dbReference>
<dbReference type="FunFam" id="2.20.28.10:FF:000003">
    <property type="entry name" value="DNA helicase"/>
    <property type="match status" value="1"/>
</dbReference>
<dbReference type="EC" id="3.6.4.12" evidence="11"/>
<keyword evidence="9" id="KW-0539">Nucleus</keyword>
<dbReference type="PRINTS" id="PR01662">
    <property type="entry name" value="MCMPROTEIN6"/>
</dbReference>
<comment type="similarity">
    <text evidence="2 10">Belongs to the MCM family.</text>
</comment>
<feature type="domain" description="MCM C-terminal AAA(+) ATPase" evidence="12">
    <location>
        <begin position="314"/>
        <end position="517"/>
    </location>
</feature>
<name>A0A059F024_9MICR</name>
<proteinExistence type="inferred from homology"/>
<evidence type="ECO:0000256" key="2">
    <source>
        <dbReference type="ARBA" id="ARBA00008010"/>
    </source>
</evidence>
<comment type="function">
    <text evidence="11">Acts as component of the MCM2-7 complex (MCM complex) which is the replicative helicase essential for 'once per cell cycle' DNA replication initiation and elongation in eukaryotic cells. The active ATPase sites in the MCM2-7 ring are formed through the interaction surfaces of two neighboring subunits such that a critical structure of a conserved arginine finger motif is provided in trans relative to the ATP-binding site of the Walker A box of the adjacent subunit. The six ATPase active sites, however, are likely to contribute differentially to the complex helicase activity.</text>
</comment>
<dbReference type="GO" id="GO:0043596">
    <property type="term" value="C:nuclear replication fork"/>
    <property type="evidence" value="ECO:0007669"/>
    <property type="project" value="UniProtKB-ARBA"/>
</dbReference>
<evidence type="ECO:0000256" key="3">
    <source>
        <dbReference type="ARBA" id="ARBA00022705"/>
    </source>
</evidence>
<evidence type="ECO:0000256" key="4">
    <source>
        <dbReference type="ARBA" id="ARBA00022741"/>
    </source>
</evidence>
<keyword evidence="11" id="KW-0131">Cell cycle</keyword>
<dbReference type="InterPro" id="IPR008049">
    <property type="entry name" value="MCM6"/>
</dbReference>
<dbReference type="GO" id="GO:1902969">
    <property type="term" value="P:mitotic DNA replication"/>
    <property type="evidence" value="ECO:0007669"/>
    <property type="project" value="TreeGrafter"/>
</dbReference>
<reference evidence="13 14" key="2">
    <citation type="submission" date="2014-03" db="EMBL/GenBank/DDBJ databases">
        <title>The Genome Sequence of Anncaliia algerae insect isolate PRA339.</title>
        <authorList>
            <consortium name="The Broad Institute Genome Sequencing Platform"/>
            <consortium name="The Broad Institute Genome Sequencing Center for Infectious Disease"/>
            <person name="Cuomo C."/>
            <person name="Becnel J."/>
            <person name="Sanscrainte N."/>
            <person name="Walker B."/>
            <person name="Young S.K."/>
            <person name="Zeng Q."/>
            <person name="Gargeya S."/>
            <person name="Fitzgerald M."/>
            <person name="Haas B."/>
            <person name="Abouelleil A."/>
            <person name="Alvarado L."/>
            <person name="Arachchi H.M."/>
            <person name="Berlin A.M."/>
            <person name="Chapman S.B."/>
            <person name="Dewar J."/>
            <person name="Goldberg J."/>
            <person name="Griggs A."/>
            <person name="Gujja S."/>
            <person name="Hansen M."/>
            <person name="Howarth C."/>
            <person name="Imamovic A."/>
            <person name="Larimer J."/>
            <person name="McCowan C."/>
            <person name="Murphy C."/>
            <person name="Neiman D."/>
            <person name="Pearson M."/>
            <person name="Priest M."/>
            <person name="Roberts A."/>
            <person name="Saif S."/>
            <person name="Shea T."/>
            <person name="Sisk P."/>
            <person name="Sykes S."/>
            <person name="Wortman J."/>
            <person name="Nusbaum C."/>
            <person name="Birren B."/>
        </authorList>
    </citation>
    <scope>NUCLEOTIDE SEQUENCE [LARGE SCALE GENOMIC DNA]</scope>
    <source>
        <strain evidence="13 14">PRA339</strain>
    </source>
</reference>
<reference evidence="14" key="1">
    <citation type="submission" date="2013-02" db="EMBL/GenBank/DDBJ databases">
        <authorList>
            <consortium name="The Broad Institute Genome Sequencing Platform"/>
            <person name="Cuomo C."/>
            <person name="Becnel J."/>
            <person name="Sanscrainte N."/>
            <person name="Walker B."/>
            <person name="Young S.K."/>
            <person name="Zeng Q."/>
            <person name="Gargeya S."/>
            <person name="Fitzgerald M."/>
            <person name="Haas B."/>
            <person name="Abouelleil A."/>
            <person name="Alvarado L."/>
            <person name="Arachchi H.M."/>
            <person name="Berlin A.M."/>
            <person name="Chapman S.B."/>
            <person name="Dewar J."/>
            <person name="Goldberg J."/>
            <person name="Griggs A."/>
            <person name="Gujja S."/>
            <person name="Hansen M."/>
            <person name="Howarth C."/>
            <person name="Imamovic A."/>
            <person name="Larimer J."/>
            <person name="McCowan C."/>
            <person name="Murphy C."/>
            <person name="Neiman D."/>
            <person name="Pearson M."/>
            <person name="Priest M."/>
            <person name="Roberts A."/>
            <person name="Saif S."/>
            <person name="Shea T."/>
            <person name="Sisk P."/>
            <person name="Sykes S."/>
            <person name="Wortman J."/>
            <person name="Nusbaum C."/>
            <person name="Birren B."/>
        </authorList>
    </citation>
    <scope>NUCLEOTIDE SEQUENCE [LARGE SCALE GENOMIC DNA]</scope>
    <source>
        <strain evidence="14">PRA339</strain>
    </source>
</reference>
<keyword evidence="5 11" id="KW-0378">Hydrolase</keyword>
<organism evidence="13 14">
    <name type="scientific">Anncaliia algerae PRA339</name>
    <dbReference type="NCBI Taxonomy" id="1288291"/>
    <lineage>
        <taxon>Eukaryota</taxon>
        <taxon>Fungi</taxon>
        <taxon>Fungi incertae sedis</taxon>
        <taxon>Microsporidia</taxon>
        <taxon>Tubulinosematoidea</taxon>
        <taxon>Tubulinosematidae</taxon>
        <taxon>Anncaliia</taxon>
    </lineage>
</organism>
<dbReference type="OrthoDB" id="1744952at2759"/>
<comment type="subcellular location">
    <subcellularLocation>
        <location evidence="1 11">Nucleus</location>
    </subcellularLocation>
</comment>
<evidence type="ECO:0000256" key="8">
    <source>
        <dbReference type="ARBA" id="ARBA00023125"/>
    </source>
</evidence>
<dbReference type="AlphaFoldDB" id="A0A059F024"/>
<evidence type="ECO:0000256" key="1">
    <source>
        <dbReference type="ARBA" id="ARBA00004123"/>
    </source>
</evidence>
<dbReference type="Proteomes" id="UP000030655">
    <property type="component" value="Unassembled WGS sequence"/>
</dbReference>
<keyword evidence="3 11" id="KW-0235">DNA replication</keyword>
<dbReference type="Gene3D" id="1.20.58.870">
    <property type="match status" value="1"/>
</dbReference>
<dbReference type="GO" id="GO:0097373">
    <property type="term" value="C:MCM core complex"/>
    <property type="evidence" value="ECO:0007669"/>
    <property type="project" value="UniProtKB-ARBA"/>
</dbReference>
<dbReference type="InterPro" id="IPR033762">
    <property type="entry name" value="MCM_OB"/>
</dbReference>
<evidence type="ECO:0000313" key="14">
    <source>
        <dbReference type="Proteomes" id="UP000030655"/>
    </source>
</evidence>